<dbReference type="PANTHER" id="PTHR46685:SF1">
    <property type="entry name" value="SMALL RIBOSOMAL SUBUNIT PROTEIN US15M"/>
    <property type="match status" value="1"/>
</dbReference>
<keyword evidence="4" id="KW-0689">Ribosomal protein</keyword>
<dbReference type="OrthoDB" id="441444at2759"/>
<gene>
    <name evidence="10" type="ORF">BpHYR1_025314</name>
</gene>
<evidence type="ECO:0000256" key="6">
    <source>
        <dbReference type="ARBA" id="ARBA00023274"/>
    </source>
</evidence>
<comment type="similarity">
    <text evidence="2">Belongs to the universal ribosomal protein uS15 family.</text>
</comment>
<protein>
    <recommendedName>
        <fullName evidence="7">Small ribosomal subunit protein uS15m</fullName>
    </recommendedName>
    <alternativeName>
        <fullName evidence="8">28S ribosomal protein S15, mitochondrial</fullName>
    </alternativeName>
</protein>
<evidence type="ECO:0000256" key="2">
    <source>
        <dbReference type="ARBA" id="ARBA00008434"/>
    </source>
</evidence>
<evidence type="ECO:0000313" key="10">
    <source>
        <dbReference type="EMBL" id="RNA00299.1"/>
    </source>
</evidence>
<dbReference type="GO" id="GO:0003735">
    <property type="term" value="F:structural constituent of ribosome"/>
    <property type="evidence" value="ECO:0007669"/>
    <property type="project" value="TreeGrafter"/>
</dbReference>
<dbReference type="GO" id="GO:0003723">
    <property type="term" value="F:RNA binding"/>
    <property type="evidence" value="ECO:0007669"/>
    <property type="project" value="TreeGrafter"/>
</dbReference>
<dbReference type="AlphaFoldDB" id="A0A3M7PMS6"/>
<keyword evidence="9" id="KW-0175">Coiled coil</keyword>
<dbReference type="GO" id="GO:0005763">
    <property type="term" value="C:mitochondrial small ribosomal subunit"/>
    <property type="evidence" value="ECO:0007669"/>
    <property type="project" value="TreeGrafter"/>
</dbReference>
<dbReference type="InterPro" id="IPR009068">
    <property type="entry name" value="uS15_NS1_RNA-bd_sf"/>
</dbReference>
<evidence type="ECO:0000256" key="5">
    <source>
        <dbReference type="ARBA" id="ARBA00023128"/>
    </source>
</evidence>
<evidence type="ECO:0000256" key="1">
    <source>
        <dbReference type="ARBA" id="ARBA00004173"/>
    </source>
</evidence>
<evidence type="ECO:0000256" key="4">
    <source>
        <dbReference type="ARBA" id="ARBA00022980"/>
    </source>
</evidence>
<sequence>MACLIGKKILGHNLFSLNHFYKVLPNSAPCRGIITQNEQDWIKENSQKLLEKVKNEKSIELNIEQKSPQLYFDKSAQLKNADDVVKKILSLEYASKNDFKRYENYLIQKEFQRLPNEQDSLEIQISLHTINIRRMVKNLEDCNGKNKTVEFFLYRQIHRRDRLMLQLFYKDNKRFEWLKEKLNLKDYELQETHPYKRVTRYEKFIAEVKQSTREKRLDKLEQLKSEFENKKKQFLAEKSQVLAEIQQEIKELGFEDIQFPQY</sequence>
<dbReference type="SUPFAM" id="SSF47060">
    <property type="entry name" value="S15/NS1 RNA-binding domain"/>
    <property type="match status" value="1"/>
</dbReference>
<reference evidence="10 11" key="1">
    <citation type="journal article" date="2018" name="Sci. Rep.">
        <title>Genomic signatures of local adaptation to the degree of environmental predictability in rotifers.</title>
        <authorList>
            <person name="Franch-Gras L."/>
            <person name="Hahn C."/>
            <person name="Garcia-Roger E.M."/>
            <person name="Carmona M.J."/>
            <person name="Serra M."/>
            <person name="Gomez A."/>
        </authorList>
    </citation>
    <scope>NUCLEOTIDE SEQUENCE [LARGE SCALE GENOMIC DNA]</scope>
    <source>
        <strain evidence="10">HYR1</strain>
    </source>
</reference>
<dbReference type="STRING" id="10195.A0A3M7PMS6"/>
<keyword evidence="11" id="KW-1185">Reference proteome</keyword>
<dbReference type="Proteomes" id="UP000276133">
    <property type="component" value="Unassembled WGS sequence"/>
</dbReference>
<evidence type="ECO:0000256" key="9">
    <source>
        <dbReference type="SAM" id="Coils"/>
    </source>
</evidence>
<feature type="coiled-coil region" evidence="9">
    <location>
        <begin position="210"/>
        <end position="255"/>
    </location>
</feature>
<comment type="subcellular location">
    <subcellularLocation>
        <location evidence="1">Mitochondrion</location>
    </subcellularLocation>
</comment>
<dbReference type="GO" id="GO:0032543">
    <property type="term" value="P:mitochondrial translation"/>
    <property type="evidence" value="ECO:0007669"/>
    <property type="project" value="TreeGrafter"/>
</dbReference>
<comment type="caution">
    <text evidence="10">The sequence shown here is derived from an EMBL/GenBank/DDBJ whole genome shotgun (WGS) entry which is preliminary data.</text>
</comment>
<dbReference type="InterPro" id="IPR052137">
    <property type="entry name" value="uS15_ribosomal"/>
</dbReference>
<name>A0A3M7PMS6_BRAPC</name>
<dbReference type="EMBL" id="REGN01009833">
    <property type="protein sequence ID" value="RNA00299.1"/>
    <property type="molecule type" value="Genomic_DNA"/>
</dbReference>
<evidence type="ECO:0000256" key="3">
    <source>
        <dbReference type="ARBA" id="ARBA00022946"/>
    </source>
</evidence>
<dbReference type="PANTHER" id="PTHR46685">
    <property type="entry name" value="28S RIBOSOMAL PROTEIN S15, MITOCHONDRIAL"/>
    <property type="match status" value="1"/>
</dbReference>
<evidence type="ECO:0000256" key="8">
    <source>
        <dbReference type="ARBA" id="ARBA00035528"/>
    </source>
</evidence>
<keyword evidence="5" id="KW-0496">Mitochondrion</keyword>
<accession>A0A3M7PMS6</accession>
<evidence type="ECO:0000256" key="7">
    <source>
        <dbReference type="ARBA" id="ARBA00035249"/>
    </source>
</evidence>
<keyword evidence="3" id="KW-0809">Transit peptide</keyword>
<keyword evidence="6" id="KW-0687">Ribonucleoprotein</keyword>
<organism evidence="10 11">
    <name type="scientific">Brachionus plicatilis</name>
    <name type="common">Marine rotifer</name>
    <name type="synonym">Brachionus muelleri</name>
    <dbReference type="NCBI Taxonomy" id="10195"/>
    <lineage>
        <taxon>Eukaryota</taxon>
        <taxon>Metazoa</taxon>
        <taxon>Spiralia</taxon>
        <taxon>Gnathifera</taxon>
        <taxon>Rotifera</taxon>
        <taxon>Eurotatoria</taxon>
        <taxon>Monogononta</taxon>
        <taxon>Pseudotrocha</taxon>
        <taxon>Ploima</taxon>
        <taxon>Brachionidae</taxon>
        <taxon>Brachionus</taxon>
    </lineage>
</organism>
<dbReference type="Gene3D" id="1.10.287.10">
    <property type="entry name" value="S15/NS1, RNA-binding"/>
    <property type="match status" value="1"/>
</dbReference>
<proteinExistence type="inferred from homology"/>
<evidence type="ECO:0000313" key="11">
    <source>
        <dbReference type="Proteomes" id="UP000276133"/>
    </source>
</evidence>